<organism evidence="2 3">
    <name type="scientific">Candidatus Thiodiazotropha endolucinida</name>
    <dbReference type="NCBI Taxonomy" id="1655433"/>
    <lineage>
        <taxon>Bacteria</taxon>
        <taxon>Pseudomonadati</taxon>
        <taxon>Pseudomonadota</taxon>
        <taxon>Gammaproteobacteria</taxon>
        <taxon>Chromatiales</taxon>
        <taxon>Sedimenticolaceae</taxon>
        <taxon>Candidatus Thiodiazotropha</taxon>
    </lineage>
</organism>
<name>A0A7Z1AG83_9GAMM</name>
<keyword evidence="3" id="KW-1185">Reference proteome</keyword>
<sequence length="242" mass="27508">MFIFVLNFCYILYMMRIPEQIRLKNLELLIVEAGTAAKLAERAGTNSSYISQVRRQMRTKKGTPRGIGDDLAEKLERGMDKQEGWMDTPHRDEWDESHIAGTEVNAHLGPDIRSLCPVISWVQAGEWMEIAEGYQPQYGQELLPCPVSCSNDSYVLRVRGISMEPKFHDGDLIFVDPHADAVHGKYVVVMIEDTAEATFKQLIVEEGHQYLKALNPEWPNRIIEVNQNARICGVVVFKGEMV</sequence>
<proteinExistence type="predicted"/>
<dbReference type="InterPro" id="IPR039418">
    <property type="entry name" value="LexA-like"/>
</dbReference>
<dbReference type="EMBL" id="MARB01000009">
    <property type="protein sequence ID" value="ODJ87819.1"/>
    <property type="molecule type" value="Genomic_DNA"/>
</dbReference>
<evidence type="ECO:0000259" key="1">
    <source>
        <dbReference type="Pfam" id="PF00717"/>
    </source>
</evidence>
<reference evidence="2 3" key="1">
    <citation type="submission" date="2016-06" db="EMBL/GenBank/DDBJ databases">
        <title>Genome sequence of endosymbiont of Candidatus Endolucinida thiodiazotropha.</title>
        <authorList>
            <person name="Poehlein A."/>
            <person name="Koenig S."/>
            <person name="Heiden S.E."/>
            <person name="Thuermer A."/>
            <person name="Voget S."/>
            <person name="Daniel R."/>
            <person name="Markert S."/>
            <person name="Gros O."/>
            <person name="Schweder T."/>
        </authorList>
    </citation>
    <scope>NUCLEOTIDE SEQUENCE [LARGE SCALE GENOMIC DNA]</scope>
    <source>
        <strain evidence="2 3">COS</strain>
    </source>
</reference>
<evidence type="ECO:0000313" key="2">
    <source>
        <dbReference type="EMBL" id="ODJ87819.1"/>
    </source>
</evidence>
<dbReference type="InterPro" id="IPR050077">
    <property type="entry name" value="LexA_repressor"/>
</dbReference>
<dbReference type="AlphaFoldDB" id="A0A7Z1AG83"/>
<evidence type="ECO:0000313" key="3">
    <source>
        <dbReference type="Proteomes" id="UP000094769"/>
    </source>
</evidence>
<dbReference type="InterPro" id="IPR036286">
    <property type="entry name" value="LexA/Signal_pep-like_sf"/>
</dbReference>
<dbReference type="Gene3D" id="2.10.109.10">
    <property type="entry name" value="Umud Fragment, subunit A"/>
    <property type="match status" value="1"/>
</dbReference>
<dbReference type="PANTHER" id="PTHR33516">
    <property type="entry name" value="LEXA REPRESSOR"/>
    <property type="match status" value="1"/>
</dbReference>
<feature type="domain" description="Peptidase S24/S26A/S26B/S26C" evidence="1">
    <location>
        <begin position="117"/>
        <end position="236"/>
    </location>
</feature>
<gene>
    <name evidence="2" type="ORF">CODIS_19270</name>
</gene>
<comment type="caution">
    <text evidence="2">The sequence shown here is derived from an EMBL/GenBank/DDBJ whole genome shotgun (WGS) entry which is preliminary data.</text>
</comment>
<dbReference type="CDD" id="cd06529">
    <property type="entry name" value="S24_LexA-like"/>
    <property type="match status" value="1"/>
</dbReference>
<accession>A0A7Z1AG83</accession>
<protein>
    <submittedName>
        <fullName evidence="2">Putative HTH-type transcriptional regulator</fullName>
    </submittedName>
</protein>
<dbReference type="InterPro" id="IPR015927">
    <property type="entry name" value="Peptidase_S24_S26A/B/C"/>
</dbReference>
<dbReference type="SUPFAM" id="SSF51306">
    <property type="entry name" value="LexA/Signal peptidase"/>
    <property type="match status" value="1"/>
</dbReference>
<dbReference type="Pfam" id="PF00717">
    <property type="entry name" value="Peptidase_S24"/>
    <property type="match status" value="1"/>
</dbReference>
<dbReference type="PANTHER" id="PTHR33516:SF2">
    <property type="entry name" value="LEXA REPRESSOR-RELATED"/>
    <property type="match status" value="1"/>
</dbReference>
<dbReference type="Proteomes" id="UP000094769">
    <property type="component" value="Unassembled WGS sequence"/>
</dbReference>